<evidence type="ECO:0000313" key="2">
    <source>
        <dbReference type="Proteomes" id="UP000653472"/>
    </source>
</evidence>
<organism evidence="1 2">
    <name type="scientific">Solimonas marina</name>
    <dbReference type="NCBI Taxonomy" id="2714601"/>
    <lineage>
        <taxon>Bacteria</taxon>
        <taxon>Pseudomonadati</taxon>
        <taxon>Pseudomonadota</taxon>
        <taxon>Gammaproteobacteria</taxon>
        <taxon>Nevskiales</taxon>
        <taxon>Nevskiaceae</taxon>
        <taxon>Solimonas</taxon>
    </lineage>
</organism>
<dbReference type="Proteomes" id="UP000653472">
    <property type="component" value="Unassembled WGS sequence"/>
</dbReference>
<reference evidence="1" key="1">
    <citation type="submission" date="2020-03" db="EMBL/GenBank/DDBJ databases">
        <title>Solimonas marina sp. nov., isolated from deep seawater of the Pacific Ocean.</title>
        <authorList>
            <person name="Liu X."/>
            <person name="Lai Q."/>
            <person name="Sun F."/>
            <person name="Gai Y."/>
            <person name="Li G."/>
            <person name="Shao Z."/>
        </authorList>
    </citation>
    <scope>NUCLEOTIDE SEQUENCE</scope>
    <source>
        <strain evidence="1">C16B3</strain>
    </source>
</reference>
<evidence type="ECO:0000313" key="1">
    <source>
        <dbReference type="EMBL" id="NKF22168.1"/>
    </source>
</evidence>
<gene>
    <name evidence="1" type="ORF">G7Y82_07550</name>
</gene>
<keyword evidence="2" id="KW-1185">Reference proteome</keyword>
<dbReference type="EMBL" id="JAAVXB010000003">
    <property type="protein sequence ID" value="NKF22168.1"/>
    <property type="molecule type" value="Genomic_DNA"/>
</dbReference>
<proteinExistence type="predicted"/>
<dbReference type="AlphaFoldDB" id="A0A969W8X8"/>
<accession>A0A969W8X8</accession>
<comment type="caution">
    <text evidence="1">The sequence shown here is derived from an EMBL/GenBank/DDBJ whole genome shotgun (WGS) entry which is preliminary data.</text>
</comment>
<name>A0A969W8X8_9GAMM</name>
<dbReference type="RefSeq" id="WP_168147415.1">
    <property type="nucleotide sequence ID" value="NZ_JAAVXB010000003.1"/>
</dbReference>
<protein>
    <submittedName>
        <fullName evidence="1">Uncharacterized protein</fullName>
    </submittedName>
</protein>
<sequence length="150" mass="16306">MADADRQAPVLSGTNDDSAALLQTLADGSLPPARFTHAQHLKAGWACLRDAACAGDAETRFCTLLQTYVRHIGAQAKYHHTLSVALLRLIEARRRQMPAADWASFVAAFPELQRDALGLLHRHYSPARLDTADARAHFVAPDREALPGTG</sequence>